<reference evidence="2" key="2">
    <citation type="journal article" date="2014" name="ISME J.">
        <title>Microbial stratification in low pH oxic and suboxic macroscopic growths along an acid mine drainage.</title>
        <authorList>
            <person name="Mendez-Garcia C."/>
            <person name="Mesa V."/>
            <person name="Sprenger R.R."/>
            <person name="Richter M."/>
            <person name="Diez M.S."/>
            <person name="Solano J."/>
            <person name="Bargiela R."/>
            <person name="Golyshina O.V."/>
            <person name="Manteca A."/>
            <person name="Ramos J.L."/>
            <person name="Gallego J.R."/>
            <person name="Llorente I."/>
            <person name="Martins Dos Santos V.A."/>
            <person name="Jensen O.N."/>
            <person name="Pelaez A.I."/>
            <person name="Sanchez J."/>
            <person name="Ferrer M."/>
        </authorList>
    </citation>
    <scope>NUCLEOTIDE SEQUENCE</scope>
</reference>
<feature type="domain" description="ACT" evidence="1">
    <location>
        <begin position="11"/>
        <end position="87"/>
    </location>
</feature>
<comment type="caution">
    <text evidence="2">The sequence shown here is derived from an EMBL/GenBank/DDBJ whole genome shotgun (WGS) entry which is preliminary data.</text>
</comment>
<dbReference type="InterPro" id="IPR045865">
    <property type="entry name" value="ACT-like_dom_sf"/>
</dbReference>
<dbReference type="PANTHER" id="PTHR40099:SF1">
    <property type="entry name" value="ACETOLACTATE SYNTHASE, SMALL SUBUNIT"/>
    <property type="match status" value="1"/>
</dbReference>
<name>T1BIT1_9ZZZZ</name>
<reference evidence="2" key="1">
    <citation type="submission" date="2013-08" db="EMBL/GenBank/DDBJ databases">
        <authorList>
            <person name="Mendez C."/>
            <person name="Richter M."/>
            <person name="Ferrer M."/>
            <person name="Sanchez J."/>
        </authorList>
    </citation>
    <scope>NUCLEOTIDE SEQUENCE</scope>
</reference>
<gene>
    <name evidence="2" type="ORF">B1B_10451</name>
</gene>
<dbReference type="Gene3D" id="3.30.2130.10">
    <property type="entry name" value="VC0802-like"/>
    <property type="match status" value="1"/>
</dbReference>
<dbReference type="PANTHER" id="PTHR40099">
    <property type="entry name" value="ACETOLACTATE SYNTHASE, SMALL SUBUNIT"/>
    <property type="match status" value="1"/>
</dbReference>
<proteinExistence type="predicted"/>
<dbReference type="EMBL" id="AUZY01006843">
    <property type="protein sequence ID" value="EQD53029.1"/>
    <property type="molecule type" value="Genomic_DNA"/>
</dbReference>
<dbReference type="PROSITE" id="PS51671">
    <property type="entry name" value="ACT"/>
    <property type="match status" value="1"/>
</dbReference>
<dbReference type="InterPro" id="IPR002912">
    <property type="entry name" value="ACT_dom"/>
</dbReference>
<protein>
    <submittedName>
        <fullName evidence="2">Amino acid-binding ACT domain-containing protein</fullName>
    </submittedName>
</protein>
<evidence type="ECO:0000259" key="1">
    <source>
        <dbReference type="PROSITE" id="PS51671"/>
    </source>
</evidence>
<organism evidence="2">
    <name type="scientific">mine drainage metagenome</name>
    <dbReference type="NCBI Taxonomy" id="410659"/>
    <lineage>
        <taxon>unclassified sequences</taxon>
        <taxon>metagenomes</taxon>
        <taxon>ecological metagenomes</taxon>
    </lineage>
</organism>
<accession>T1BIT1</accession>
<dbReference type="SUPFAM" id="SSF55021">
    <property type="entry name" value="ACT-like"/>
    <property type="match status" value="2"/>
</dbReference>
<sequence>MEPDSTVALREIHLDLPNRPGALARVARLLAKEQINVAAISVDSTAGKGRVRLVVSDPDRAVTRLAQEGYTMEEREMLVVSLEDRSGSFLRVLDALAREKVNIQSVALLVAREDGRALVGLSTSDPVRSRRVLQKVGLISPSAERRVTNSDLVAAAPSIPNESVGMLL</sequence>
<dbReference type="Pfam" id="PF01842">
    <property type="entry name" value="ACT"/>
    <property type="match status" value="1"/>
</dbReference>
<dbReference type="AlphaFoldDB" id="T1BIT1"/>
<evidence type="ECO:0000313" key="2">
    <source>
        <dbReference type="EMBL" id="EQD53029.1"/>
    </source>
</evidence>